<evidence type="ECO:0000313" key="3">
    <source>
        <dbReference type="WBParaSite" id="TREG1_53490.2"/>
    </source>
</evidence>
<reference evidence="2 3" key="2">
    <citation type="submission" date="2023-11" db="UniProtKB">
        <authorList>
            <consortium name="WormBaseParasite"/>
        </authorList>
    </citation>
    <scope>IDENTIFICATION</scope>
</reference>
<dbReference type="AlphaFoldDB" id="A0AA85K1I6"/>
<dbReference type="WBParaSite" id="TREG1_53490.2">
    <property type="protein sequence ID" value="TREG1_53490.2"/>
    <property type="gene ID" value="TREG1_53490"/>
</dbReference>
<accession>A0AA85K1I6</accession>
<keyword evidence="1" id="KW-1185">Reference proteome</keyword>
<protein>
    <submittedName>
        <fullName evidence="2 3">Uncharacterized protein</fullName>
    </submittedName>
</protein>
<evidence type="ECO:0000313" key="2">
    <source>
        <dbReference type="WBParaSite" id="TREG1_53490.1"/>
    </source>
</evidence>
<organism evidence="1 3">
    <name type="scientific">Trichobilharzia regenti</name>
    <name type="common">Nasal bird schistosome</name>
    <dbReference type="NCBI Taxonomy" id="157069"/>
    <lineage>
        <taxon>Eukaryota</taxon>
        <taxon>Metazoa</taxon>
        <taxon>Spiralia</taxon>
        <taxon>Lophotrochozoa</taxon>
        <taxon>Platyhelminthes</taxon>
        <taxon>Trematoda</taxon>
        <taxon>Digenea</taxon>
        <taxon>Strigeidida</taxon>
        <taxon>Schistosomatoidea</taxon>
        <taxon>Schistosomatidae</taxon>
        <taxon>Trichobilharzia</taxon>
    </lineage>
</organism>
<dbReference type="WBParaSite" id="TREG1_53490.1">
    <property type="protein sequence ID" value="TREG1_53490.1"/>
    <property type="gene ID" value="TREG1_53490"/>
</dbReference>
<name>A0AA85K1I6_TRIRE</name>
<sequence>MTNDDSIYSVLKKKYTVDKIKEALEFLDKNPLIPPKWFIGSAEAKNLGLDLLNDVYKLSRRRRIKEHTKMAVKVIVDKDEIRDVQSKSTMIRTPYIQEEDKSNYWIPIDVLSTISKNEKENCTNSGR</sequence>
<reference evidence="1" key="1">
    <citation type="submission" date="2022-06" db="EMBL/GenBank/DDBJ databases">
        <authorList>
            <person name="Berger JAMES D."/>
            <person name="Berger JAMES D."/>
        </authorList>
    </citation>
    <scope>NUCLEOTIDE SEQUENCE [LARGE SCALE GENOMIC DNA]</scope>
</reference>
<proteinExistence type="predicted"/>
<dbReference type="Proteomes" id="UP000050795">
    <property type="component" value="Unassembled WGS sequence"/>
</dbReference>
<evidence type="ECO:0000313" key="1">
    <source>
        <dbReference type="Proteomes" id="UP000050795"/>
    </source>
</evidence>